<keyword evidence="6" id="KW-0653">Protein transport</keyword>
<keyword evidence="3" id="KW-0813">Transport</keyword>
<gene>
    <name evidence="11" type="ORF">NJ959_24900</name>
</gene>
<dbReference type="InterPro" id="IPR034746">
    <property type="entry name" value="POTRA"/>
</dbReference>
<dbReference type="Proteomes" id="UP001204953">
    <property type="component" value="Unassembled WGS sequence"/>
</dbReference>
<comment type="caution">
    <text evidence="11">The sequence shown here is derived from an EMBL/GenBank/DDBJ whole genome shotgun (WGS) entry which is preliminary data.</text>
</comment>
<name>A0AAE3KUM5_9CYAN</name>
<reference evidence="11" key="1">
    <citation type="submission" date="2022-06" db="EMBL/GenBank/DDBJ databases">
        <title>New cyanobacteria of genus Symplocastrum in benthos of Lake Baikal.</title>
        <authorList>
            <person name="Sorokovikova E."/>
            <person name="Tikhonova I."/>
            <person name="Krasnopeev A."/>
            <person name="Evseev P."/>
            <person name="Gladkikh A."/>
            <person name="Belykh O."/>
        </authorList>
    </citation>
    <scope>NUCLEOTIDE SEQUENCE</scope>
    <source>
        <strain evidence="11">BBK-W-15</strain>
    </source>
</reference>
<evidence type="ECO:0000256" key="5">
    <source>
        <dbReference type="ARBA" id="ARBA00022692"/>
    </source>
</evidence>
<keyword evidence="8" id="KW-0998">Cell outer membrane</keyword>
<comment type="similarity">
    <text evidence="2">Belongs to the TPS (TC 1.B.20) family.</text>
</comment>
<evidence type="ECO:0000256" key="9">
    <source>
        <dbReference type="SAM" id="MobiDB-lite"/>
    </source>
</evidence>
<keyword evidence="12" id="KW-1185">Reference proteome</keyword>
<dbReference type="AlphaFoldDB" id="A0AAE3KUM5"/>
<dbReference type="Gene3D" id="2.40.160.50">
    <property type="entry name" value="membrane protein fhac: a member of the omp85/tpsb transporter family"/>
    <property type="match status" value="1"/>
</dbReference>
<dbReference type="Pfam" id="PF03865">
    <property type="entry name" value="ShlB"/>
    <property type="match status" value="1"/>
</dbReference>
<evidence type="ECO:0000256" key="8">
    <source>
        <dbReference type="ARBA" id="ARBA00023237"/>
    </source>
</evidence>
<dbReference type="Pfam" id="PF08479">
    <property type="entry name" value="POTRA_2"/>
    <property type="match status" value="1"/>
</dbReference>
<feature type="domain" description="POTRA" evidence="10">
    <location>
        <begin position="114"/>
        <end position="190"/>
    </location>
</feature>
<keyword evidence="7" id="KW-0472">Membrane</keyword>
<evidence type="ECO:0000256" key="6">
    <source>
        <dbReference type="ARBA" id="ARBA00022927"/>
    </source>
</evidence>
<comment type="subcellular location">
    <subcellularLocation>
        <location evidence="1">Cell outer membrane</location>
    </subcellularLocation>
</comment>
<evidence type="ECO:0000256" key="4">
    <source>
        <dbReference type="ARBA" id="ARBA00022452"/>
    </source>
</evidence>
<keyword evidence="5" id="KW-0812">Transmembrane</keyword>
<evidence type="ECO:0000256" key="1">
    <source>
        <dbReference type="ARBA" id="ARBA00004442"/>
    </source>
</evidence>
<evidence type="ECO:0000259" key="10">
    <source>
        <dbReference type="PROSITE" id="PS51779"/>
    </source>
</evidence>
<dbReference type="GO" id="GO:0009279">
    <property type="term" value="C:cell outer membrane"/>
    <property type="evidence" value="ECO:0007669"/>
    <property type="project" value="UniProtKB-SubCell"/>
</dbReference>
<feature type="region of interest" description="Disordered" evidence="9">
    <location>
        <begin position="70"/>
        <end position="96"/>
    </location>
</feature>
<keyword evidence="4" id="KW-1134">Transmembrane beta strand</keyword>
<organism evidence="11 12">
    <name type="scientific">Limnofasciculus baicalensis BBK-W-15</name>
    <dbReference type="NCBI Taxonomy" id="2699891"/>
    <lineage>
        <taxon>Bacteria</taxon>
        <taxon>Bacillati</taxon>
        <taxon>Cyanobacteriota</taxon>
        <taxon>Cyanophyceae</taxon>
        <taxon>Coleofasciculales</taxon>
        <taxon>Coleofasciculaceae</taxon>
        <taxon>Limnofasciculus</taxon>
        <taxon>Limnofasciculus baicalensis</taxon>
    </lineage>
</organism>
<dbReference type="PROSITE" id="PS51779">
    <property type="entry name" value="POTRA"/>
    <property type="match status" value="1"/>
</dbReference>
<evidence type="ECO:0000256" key="3">
    <source>
        <dbReference type="ARBA" id="ARBA00022448"/>
    </source>
</evidence>
<accession>A0AAE3KUM5</accession>
<dbReference type="GO" id="GO:0098046">
    <property type="term" value="C:type V protein secretion system complex"/>
    <property type="evidence" value="ECO:0007669"/>
    <property type="project" value="TreeGrafter"/>
</dbReference>
<proteinExistence type="inferred from homology"/>
<dbReference type="PANTHER" id="PTHR34597">
    <property type="entry name" value="SLR1661 PROTEIN"/>
    <property type="match status" value="1"/>
</dbReference>
<evidence type="ECO:0000256" key="2">
    <source>
        <dbReference type="ARBA" id="ARBA00009055"/>
    </source>
</evidence>
<sequence>MRLSLHFGVLVGLLALEIFPTHTALANPNVVSDSQVNLQLIPSPELAKEEIAQQSSPIILSTIVQLDGNSVSETTPQEPHLLQPIPTPTLSPEESPLLPIPTPETSPETNSIPILVQRIEVKGSTVLTSEQIEFLTKPLAGKTVSFQDLTNVVNTINQLYAEQGYTSSRAVLEPQIITNGGVVQILVIEGSVEKIEVEGTKRLNPNYVISRIKLGVGTPLNTAKLEEQLRLLRRDPLFKRVEAKLRSGSAPGKSILVVEAIEHEPLDVTLSVDNYSPPSVGSERLGVNARYLDVTGIGDIFTASYYHTTTGGADSFDFTYRVPVNVNNGTLQLRAAPSRNHVTQQPFKALDIHGESQLYEISYRQPIIRSFREELALSVGFTYQSGQTFTFAGPTPFGFGPDERGINRTSAIKFGQDYVRWDNKGAWALGSQFSFGIGLLNATENSDPIPDGHFFSWLGQVQRLQRLSPNNILHIQGEVQLTPDSLLSSQQFIIGGGESVRGYRQNVRAGDNGVRFSIEDRITIKQENLNDGVFELAPFADFGVVWNAADNPNYQPKQTFLASVGLGLIWQPNPNLNIRLDYGLPLIKLDDRGNNAQDDGFYFSVKYQF</sequence>
<evidence type="ECO:0000256" key="7">
    <source>
        <dbReference type="ARBA" id="ARBA00023136"/>
    </source>
</evidence>
<dbReference type="RefSeq" id="WP_254014405.1">
    <property type="nucleotide sequence ID" value="NZ_JAMZMM010000374.1"/>
</dbReference>
<dbReference type="GO" id="GO:0046819">
    <property type="term" value="P:protein secretion by the type V secretion system"/>
    <property type="evidence" value="ECO:0007669"/>
    <property type="project" value="TreeGrafter"/>
</dbReference>
<evidence type="ECO:0000313" key="11">
    <source>
        <dbReference type="EMBL" id="MCP2731672.1"/>
    </source>
</evidence>
<protein>
    <submittedName>
        <fullName evidence="11">ShlB/FhaC/HecB family hemolysin secretion/activation protein</fullName>
    </submittedName>
</protein>
<dbReference type="EMBL" id="JAMZMM010000374">
    <property type="protein sequence ID" value="MCP2731672.1"/>
    <property type="molecule type" value="Genomic_DNA"/>
</dbReference>
<dbReference type="Gene3D" id="3.10.20.310">
    <property type="entry name" value="membrane protein fhac"/>
    <property type="match status" value="1"/>
</dbReference>
<dbReference type="PANTHER" id="PTHR34597:SF1">
    <property type="entry name" value="HEME_HEMOPEXIN TRANSPORTER PROTEIN HUXB"/>
    <property type="match status" value="1"/>
</dbReference>
<dbReference type="InterPro" id="IPR051544">
    <property type="entry name" value="TPS_OM_transporter"/>
</dbReference>
<dbReference type="InterPro" id="IPR005565">
    <property type="entry name" value="Hemolysn_activator_HlyB_C"/>
</dbReference>
<evidence type="ECO:0000313" key="12">
    <source>
        <dbReference type="Proteomes" id="UP001204953"/>
    </source>
</evidence>
<dbReference type="InterPro" id="IPR013686">
    <property type="entry name" value="Polypept-transport_assoc_ShlB"/>
</dbReference>
<dbReference type="GO" id="GO:0008320">
    <property type="term" value="F:protein transmembrane transporter activity"/>
    <property type="evidence" value="ECO:0007669"/>
    <property type="project" value="TreeGrafter"/>
</dbReference>